<dbReference type="Gene3D" id="1.10.10.10">
    <property type="entry name" value="Winged helix-like DNA-binding domain superfamily/Winged helix DNA-binding domain"/>
    <property type="match status" value="1"/>
</dbReference>
<evidence type="ECO:0000256" key="16">
    <source>
        <dbReference type="SAM" id="Phobius"/>
    </source>
</evidence>
<dbReference type="PANTHER" id="PTHR22683:SF41">
    <property type="entry name" value="DNA TRANSLOCASE FTSK"/>
    <property type="match status" value="1"/>
</dbReference>
<dbReference type="InterPro" id="IPR003593">
    <property type="entry name" value="AAA+_ATPase"/>
</dbReference>
<dbReference type="Proteomes" id="UP000231263">
    <property type="component" value="Unassembled WGS sequence"/>
</dbReference>
<feature type="region of interest" description="Disordered" evidence="15">
    <location>
        <begin position="188"/>
        <end position="232"/>
    </location>
</feature>
<evidence type="ECO:0000256" key="13">
    <source>
        <dbReference type="ARBA" id="ARBA00025923"/>
    </source>
</evidence>
<gene>
    <name evidence="18" type="ORF">CO173_00475</name>
</gene>
<dbReference type="InterPro" id="IPR018541">
    <property type="entry name" value="Ftsk_gamma"/>
</dbReference>
<feature type="compositionally biased region" description="Acidic residues" evidence="15">
    <location>
        <begin position="766"/>
        <end position="802"/>
    </location>
</feature>
<evidence type="ECO:0000256" key="5">
    <source>
        <dbReference type="ARBA" id="ARBA00022692"/>
    </source>
</evidence>
<dbReference type="InterPro" id="IPR027417">
    <property type="entry name" value="P-loop_NTPase"/>
</dbReference>
<evidence type="ECO:0000256" key="6">
    <source>
        <dbReference type="ARBA" id="ARBA00022741"/>
    </source>
</evidence>
<dbReference type="InterPro" id="IPR036259">
    <property type="entry name" value="MFS_trans_sf"/>
</dbReference>
<evidence type="ECO:0000313" key="18">
    <source>
        <dbReference type="EMBL" id="PJA47036.1"/>
    </source>
</evidence>
<evidence type="ECO:0000256" key="11">
    <source>
        <dbReference type="ARBA" id="ARBA00023136"/>
    </source>
</evidence>
<feature type="transmembrane region" description="Helical" evidence="16">
    <location>
        <begin position="130"/>
        <end position="159"/>
    </location>
</feature>
<keyword evidence="11 16" id="KW-0472">Membrane</keyword>
<dbReference type="SUPFAM" id="SSF52540">
    <property type="entry name" value="P-loop containing nucleoside triphosphate hydrolases"/>
    <property type="match status" value="1"/>
</dbReference>
<evidence type="ECO:0000256" key="12">
    <source>
        <dbReference type="ARBA" id="ARBA00023306"/>
    </source>
</evidence>
<dbReference type="InterPro" id="IPR025199">
    <property type="entry name" value="FtsK_4TM"/>
</dbReference>
<dbReference type="CDD" id="cd01127">
    <property type="entry name" value="TrwB_TraG_TraD_VirD4"/>
    <property type="match status" value="1"/>
</dbReference>
<keyword evidence="9 16" id="KW-1133">Transmembrane helix</keyword>
<evidence type="ECO:0000256" key="8">
    <source>
        <dbReference type="ARBA" id="ARBA00022840"/>
    </source>
</evidence>
<comment type="subunit">
    <text evidence="13">Homohexamer. Forms a ring that surrounds DNA.</text>
</comment>
<evidence type="ECO:0000256" key="2">
    <source>
        <dbReference type="ARBA" id="ARBA00006474"/>
    </source>
</evidence>
<dbReference type="PANTHER" id="PTHR22683">
    <property type="entry name" value="SPORULATION PROTEIN RELATED"/>
    <property type="match status" value="1"/>
</dbReference>
<sequence length="802" mass="88626">MAKRRKRTKRKGGNSEGLSDGVKQSIFAVSIVVAGLLFFLSFFGLGGVVGEYSNQALTMIFGWDKWLFSVVLLVLGWSAIFPDRRLLSNVNLIGIVTFFLAFNGLLNLLFASDGLAEKIAKAGGYTGLLVSAPLVSLIGFWGAFIVAVAGIFVAIFLIFNVSLNSILTVHTHFTNMGRVVHRNRIEEREEFDDEEEDEGELETDEEDADLEEELDEEIEEEDDEEEGVESGVKSPLMIGAGESVMTSKRRRRIVIPVDLLDERISEAEAGDTDRAADIIQKTFKHFNIEVEMVDVRVGPSVTQYSLKPAQGVKLSRIVGLQNDLALALAAHPIRIEAPIPGKALVGIEVPNRKVGAVSLRELLESKEFKTRKTNMMAPLGKDVSGAVSSLFVDKAPHTMVAGATGSGKSVCLNGVIVSLLYQNGPDDLKMIMVDPKRVELGVYAGIPHLLVPPITQSEEAINALKWGVREMERRLDHLAKYGARDIDSYNAKSKERMPKVVFIIDELADLMSQNKRDVESLIVRIAQMARAAGIHLILATQRPSVDVITGTIKANIPTRLAFAVASQVDSKTILDISGAEKLLGRGDMLLSTPQLSKPKRLQGAYVSDQEIERVVDFLKKEGEPDYNYQVTEDSRGGGVAMSSEDSDPLLEEAIAIVVADRKASTSYLQRRMRIGYSRAARIVDLLAEMGIIGEQNGSKPREVLIEKWPLPGAGAPKKAKEPIEYEEDYDAEEEMDEEADDMAIEEEDFDDEMEDSKMTPPKPIIEADEDEDEDEDEDFSEFDEEDENDDDDDEFANYNDDE</sequence>
<dbReference type="GO" id="GO:0005524">
    <property type="term" value="F:ATP binding"/>
    <property type="evidence" value="ECO:0007669"/>
    <property type="project" value="UniProtKB-UniRule"/>
</dbReference>
<feature type="transmembrane region" description="Helical" evidence="16">
    <location>
        <begin position="66"/>
        <end position="83"/>
    </location>
</feature>
<feature type="transmembrane region" description="Helical" evidence="16">
    <location>
        <begin position="26"/>
        <end position="46"/>
    </location>
</feature>
<protein>
    <submittedName>
        <fullName evidence="18">Cell division protein FtsK</fullName>
    </submittedName>
</protein>
<keyword evidence="10" id="KW-0238">DNA-binding</keyword>
<keyword evidence="4 18" id="KW-0132">Cell division</keyword>
<dbReference type="SMART" id="SM00382">
    <property type="entry name" value="AAA"/>
    <property type="match status" value="1"/>
</dbReference>
<dbReference type="InterPro" id="IPR041027">
    <property type="entry name" value="FtsK_alpha"/>
</dbReference>
<dbReference type="Gene3D" id="3.30.980.40">
    <property type="match status" value="1"/>
</dbReference>
<dbReference type="GO" id="GO:0007059">
    <property type="term" value="P:chromosome segregation"/>
    <property type="evidence" value="ECO:0007669"/>
    <property type="project" value="UniProtKB-KW"/>
</dbReference>
<dbReference type="SUPFAM" id="SSF103473">
    <property type="entry name" value="MFS general substrate transporter"/>
    <property type="match status" value="1"/>
</dbReference>
<keyword evidence="8 14" id="KW-0067">ATP-binding</keyword>
<dbReference type="Pfam" id="PF13491">
    <property type="entry name" value="FtsK_4TM"/>
    <property type="match status" value="1"/>
</dbReference>
<evidence type="ECO:0000256" key="1">
    <source>
        <dbReference type="ARBA" id="ARBA00004651"/>
    </source>
</evidence>
<dbReference type="PROSITE" id="PS50901">
    <property type="entry name" value="FTSK"/>
    <property type="match status" value="1"/>
</dbReference>
<evidence type="ECO:0000256" key="15">
    <source>
        <dbReference type="SAM" id="MobiDB-lite"/>
    </source>
</evidence>
<feature type="binding site" evidence="14">
    <location>
        <begin position="402"/>
        <end position="409"/>
    </location>
    <ligand>
        <name>ATP</name>
        <dbReference type="ChEBI" id="CHEBI:30616"/>
    </ligand>
</feature>
<dbReference type="InterPro" id="IPR036388">
    <property type="entry name" value="WH-like_DNA-bd_sf"/>
</dbReference>
<feature type="transmembrane region" description="Helical" evidence="16">
    <location>
        <begin position="90"/>
        <end position="110"/>
    </location>
</feature>
<feature type="compositionally biased region" description="Acidic residues" evidence="15">
    <location>
        <begin position="724"/>
        <end position="754"/>
    </location>
</feature>
<evidence type="ECO:0000313" key="19">
    <source>
        <dbReference type="Proteomes" id="UP000231263"/>
    </source>
</evidence>
<comment type="similarity">
    <text evidence="2">Belongs to the FtsK/SpoIIIE/SftA family.</text>
</comment>
<keyword evidence="12" id="KW-0131">Cell cycle</keyword>
<keyword evidence="3" id="KW-1003">Cell membrane</keyword>
<evidence type="ECO:0000256" key="14">
    <source>
        <dbReference type="PROSITE-ProRule" id="PRU00289"/>
    </source>
</evidence>
<evidence type="ECO:0000256" key="4">
    <source>
        <dbReference type="ARBA" id="ARBA00022618"/>
    </source>
</evidence>
<dbReference type="Pfam" id="PF01580">
    <property type="entry name" value="FtsK_SpoIIIE"/>
    <property type="match status" value="1"/>
</dbReference>
<dbReference type="AlphaFoldDB" id="A0A2M7XH25"/>
<evidence type="ECO:0000256" key="7">
    <source>
        <dbReference type="ARBA" id="ARBA00022829"/>
    </source>
</evidence>
<evidence type="ECO:0000256" key="10">
    <source>
        <dbReference type="ARBA" id="ARBA00023125"/>
    </source>
</evidence>
<feature type="compositionally biased region" description="Acidic residues" evidence="15">
    <location>
        <begin position="188"/>
        <end position="228"/>
    </location>
</feature>
<feature type="domain" description="FtsK" evidence="17">
    <location>
        <begin position="376"/>
        <end position="571"/>
    </location>
</feature>
<dbReference type="InterPro" id="IPR036390">
    <property type="entry name" value="WH_DNA-bd_sf"/>
</dbReference>
<name>A0A2M7XH25_9BACT</name>
<dbReference type="EMBL" id="PFWT01000003">
    <property type="protein sequence ID" value="PJA47036.1"/>
    <property type="molecule type" value="Genomic_DNA"/>
</dbReference>
<comment type="subcellular location">
    <subcellularLocation>
        <location evidence="1">Cell membrane</location>
        <topology evidence="1">Multi-pass membrane protein</topology>
    </subcellularLocation>
</comment>
<reference evidence="19" key="1">
    <citation type="submission" date="2017-09" db="EMBL/GenBank/DDBJ databases">
        <title>Depth-based differentiation of microbial function through sediment-hosted aquifers and enrichment of novel symbionts in the deep terrestrial subsurface.</title>
        <authorList>
            <person name="Probst A.J."/>
            <person name="Ladd B."/>
            <person name="Jarett J.K."/>
            <person name="Geller-Mcgrath D.E."/>
            <person name="Sieber C.M.K."/>
            <person name="Emerson J.B."/>
            <person name="Anantharaman K."/>
            <person name="Thomas B.C."/>
            <person name="Malmstrom R."/>
            <person name="Stieglmeier M."/>
            <person name="Klingl A."/>
            <person name="Woyke T."/>
            <person name="Ryan C.M."/>
            <person name="Banfield J.F."/>
        </authorList>
    </citation>
    <scope>NUCLEOTIDE SEQUENCE [LARGE SCALE GENOMIC DNA]</scope>
</reference>
<proteinExistence type="inferred from homology"/>
<keyword evidence="7" id="KW-0159">Chromosome partition</keyword>
<dbReference type="GO" id="GO:0005886">
    <property type="term" value="C:plasma membrane"/>
    <property type="evidence" value="ECO:0007669"/>
    <property type="project" value="UniProtKB-SubCell"/>
</dbReference>
<feature type="region of interest" description="Disordered" evidence="15">
    <location>
        <begin position="711"/>
        <end position="802"/>
    </location>
</feature>
<evidence type="ECO:0000259" key="17">
    <source>
        <dbReference type="PROSITE" id="PS50901"/>
    </source>
</evidence>
<dbReference type="Gene3D" id="3.40.50.300">
    <property type="entry name" value="P-loop containing nucleotide triphosphate hydrolases"/>
    <property type="match status" value="1"/>
</dbReference>
<dbReference type="GO" id="GO:0003677">
    <property type="term" value="F:DNA binding"/>
    <property type="evidence" value="ECO:0007669"/>
    <property type="project" value="UniProtKB-KW"/>
</dbReference>
<dbReference type="Pfam" id="PF09397">
    <property type="entry name" value="FtsK_gamma"/>
    <property type="match status" value="1"/>
</dbReference>
<organism evidence="18 19">
    <name type="scientific">Candidatus Uhrbacteria bacterium CG_4_9_14_3_um_filter_41_35</name>
    <dbReference type="NCBI Taxonomy" id="1975034"/>
    <lineage>
        <taxon>Bacteria</taxon>
        <taxon>Candidatus Uhriibacteriota</taxon>
    </lineage>
</organism>
<keyword evidence="5 16" id="KW-0812">Transmembrane</keyword>
<evidence type="ECO:0000256" key="3">
    <source>
        <dbReference type="ARBA" id="ARBA00022475"/>
    </source>
</evidence>
<dbReference type="SMART" id="SM00843">
    <property type="entry name" value="Ftsk_gamma"/>
    <property type="match status" value="1"/>
</dbReference>
<dbReference type="GO" id="GO:0051301">
    <property type="term" value="P:cell division"/>
    <property type="evidence" value="ECO:0007669"/>
    <property type="project" value="UniProtKB-KW"/>
</dbReference>
<comment type="caution">
    <text evidence="18">The sequence shown here is derived from an EMBL/GenBank/DDBJ whole genome shotgun (WGS) entry which is preliminary data.</text>
</comment>
<accession>A0A2M7XH25</accession>
<keyword evidence="6 14" id="KW-0547">Nucleotide-binding</keyword>
<dbReference type="InterPro" id="IPR050206">
    <property type="entry name" value="FtsK/SpoIIIE/SftA"/>
</dbReference>
<dbReference type="Pfam" id="PF17854">
    <property type="entry name" value="FtsK_alpha"/>
    <property type="match status" value="1"/>
</dbReference>
<evidence type="ECO:0000256" key="9">
    <source>
        <dbReference type="ARBA" id="ARBA00022989"/>
    </source>
</evidence>
<dbReference type="SUPFAM" id="SSF46785">
    <property type="entry name" value="Winged helix' DNA-binding domain"/>
    <property type="match status" value="1"/>
</dbReference>
<dbReference type="InterPro" id="IPR002543">
    <property type="entry name" value="FtsK_dom"/>
</dbReference>